<protein>
    <submittedName>
        <fullName evidence="2">Uncharacterized protein</fullName>
    </submittedName>
</protein>
<feature type="non-terminal residue" evidence="2">
    <location>
        <position position="147"/>
    </location>
</feature>
<comment type="caution">
    <text evidence="2">The sequence shown here is derived from an EMBL/GenBank/DDBJ whole genome shotgun (WGS) entry which is preliminary data.</text>
</comment>
<gene>
    <name evidence="2" type="ORF">A6R68_13270</name>
</gene>
<keyword evidence="3" id="KW-1185">Reference proteome</keyword>
<accession>A0A1A6H3H8</accession>
<dbReference type="EMBL" id="LZPO01055175">
    <property type="protein sequence ID" value="OBS72157.1"/>
    <property type="molecule type" value="Genomic_DNA"/>
</dbReference>
<proteinExistence type="predicted"/>
<dbReference type="AlphaFoldDB" id="A0A1A6H3H8"/>
<feature type="compositionally biased region" description="Basic and acidic residues" evidence="1">
    <location>
        <begin position="59"/>
        <end position="68"/>
    </location>
</feature>
<dbReference type="Proteomes" id="UP000092124">
    <property type="component" value="Unassembled WGS sequence"/>
</dbReference>
<evidence type="ECO:0000313" key="3">
    <source>
        <dbReference type="Proteomes" id="UP000092124"/>
    </source>
</evidence>
<evidence type="ECO:0000313" key="2">
    <source>
        <dbReference type="EMBL" id="OBS72157.1"/>
    </source>
</evidence>
<sequence length="147" mass="17110">MDYGIFRILLGWLWEPELHYMSVTLGNFTFDVIPKTYSYLTPTWKETVFTKSPYQEFTDHPVKTHTESGSEDPGSSYGHHIGSSSSHELLSVPSHLAVEGEKILEFLWKLHWKQFWYKRVERLLLLVVNHDNDPLTARCAQIICGQK</sequence>
<name>A0A1A6H3H8_NEOLE</name>
<organism evidence="2 3">
    <name type="scientific">Neotoma lepida</name>
    <name type="common">Desert woodrat</name>
    <dbReference type="NCBI Taxonomy" id="56216"/>
    <lineage>
        <taxon>Eukaryota</taxon>
        <taxon>Metazoa</taxon>
        <taxon>Chordata</taxon>
        <taxon>Craniata</taxon>
        <taxon>Vertebrata</taxon>
        <taxon>Euteleostomi</taxon>
        <taxon>Mammalia</taxon>
        <taxon>Eutheria</taxon>
        <taxon>Euarchontoglires</taxon>
        <taxon>Glires</taxon>
        <taxon>Rodentia</taxon>
        <taxon>Myomorpha</taxon>
        <taxon>Muroidea</taxon>
        <taxon>Cricetidae</taxon>
        <taxon>Neotominae</taxon>
        <taxon>Neotoma</taxon>
    </lineage>
</organism>
<reference evidence="2 3" key="1">
    <citation type="submission" date="2016-06" db="EMBL/GenBank/DDBJ databases">
        <title>The Draft Genome Sequence and Annotation of the Desert Woodrat Neotoma lepida.</title>
        <authorList>
            <person name="Campbell M."/>
            <person name="Oakeson K.F."/>
            <person name="Yandell M."/>
            <person name="Halpert J.R."/>
            <person name="Dearing D."/>
        </authorList>
    </citation>
    <scope>NUCLEOTIDE SEQUENCE [LARGE SCALE GENOMIC DNA]</scope>
    <source>
        <strain evidence="2">417</strain>
        <tissue evidence="2">Liver</tissue>
    </source>
</reference>
<feature type="region of interest" description="Disordered" evidence="1">
    <location>
        <begin position="59"/>
        <end position="82"/>
    </location>
</feature>
<evidence type="ECO:0000256" key="1">
    <source>
        <dbReference type="SAM" id="MobiDB-lite"/>
    </source>
</evidence>
<dbReference type="STRING" id="56216.A0A1A6H3H8"/>